<dbReference type="SMART" id="SM00554">
    <property type="entry name" value="FAS1"/>
    <property type="match status" value="2"/>
</dbReference>
<dbReference type="InterPro" id="IPR036378">
    <property type="entry name" value="FAS1_dom_sf"/>
</dbReference>
<dbReference type="Gene3D" id="2.30.180.10">
    <property type="entry name" value="FAS1 domain"/>
    <property type="match status" value="2"/>
</dbReference>
<keyword evidence="3" id="KW-1185">Reference proteome</keyword>
<dbReference type="AlphaFoldDB" id="A0A3A2ZE64"/>
<dbReference type="PANTHER" id="PTHR10900:SF77">
    <property type="entry name" value="FI19380P1"/>
    <property type="match status" value="1"/>
</dbReference>
<dbReference type="InterPro" id="IPR050904">
    <property type="entry name" value="Adhesion/Biosynth-related"/>
</dbReference>
<organism evidence="2 3">
    <name type="scientific">Aspergillus sclerotialis</name>
    <dbReference type="NCBI Taxonomy" id="2070753"/>
    <lineage>
        <taxon>Eukaryota</taxon>
        <taxon>Fungi</taxon>
        <taxon>Dikarya</taxon>
        <taxon>Ascomycota</taxon>
        <taxon>Pezizomycotina</taxon>
        <taxon>Eurotiomycetes</taxon>
        <taxon>Eurotiomycetidae</taxon>
        <taxon>Eurotiales</taxon>
        <taxon>Aspergillaceae</taxon>
        <taxon>Aspergillus</taxon>
        <taxon>Aspergillus subgen. Polypaecilum</taxon>
    </lineage>
</organism>
<dbReference type="PANTHER" id="PTHR10900">
    <property type="entry name" value="PERIOSTIN-RELATED"/>
    <property type="match status" value="1"/>
</dbReference>
<dbReference type="OrthoDB" id="7700931at2759"/>
<dbReference type="InterPro" id="IPR000782">
    <property type="entry name" value="FAS1_domain"/>
</dbReference>
<sequence>MALKVKRALFRATQATTIVVTISLAIQVYMSKWAKDQEPSSLVGDTESPDTSSLTVWDVIQNERNLTKFASLIGEFDDIVESLRASQESFTLYAPLDGAFEQETFPYDLPWFYWKFLVGYHMSPGAWSALALPTQNTVSSFVNADIYFKNRQRISVQAGIKRTSLNYRANVIASNTGAVNGYVHHLDRLLVLPESASDILRDTPNFGVFRKGLIETGLAAVVNDTSGHLGQTLFVPSDKAFRRLGSKANRFLFGPGGQEYLRALLGYHIVSNETMFSDVTFPVNNQKQLDFAGEPTHTRLLTTLAGGHNISAASTEGPDSSRRTITINGAVSVTRPDIVVMDGVVHEIDSVLLPPLDKPDSHSGIQGTTWWRSLLNFMYTEGQ</sequence>
<proteinExistence type="predicted"/>
<accession>A0A3A2ZE64</accession>
<protein>
    <submittedName>
        <fullName evidence="2">Fasciclin domain family protein</fullName>
    </submittedName>
</protein>
<dbReference type="SUPFAM" id="SSF82153">
    <property type="entry name" value="FAS1 domain"/>
    <property type="match status" value="2"/>
</dbReference>
<dbReference type="Pfam" id="PF02469">
    <property type="entry name" value="Fasciclin"/>
    <property type="match status" value="2"/>
</dbReference>
<feature type="non-terminal residue" evidence="2">
    <location>
        <position position="383"/>
    </location>
</feature>
<evidence type="ECO:0000313" key="2">
    <source>
        <dbReference type="EMBL" id="RJE19617.1"/>
    </source>
</evidence>
<comment type="caution">
    <text evidence="2">The sequence shown here is derived from an EMBL/GenBank/DDBJ whole genome shotgun (WGS) entry which is preliminary data.</text>
</comment>
<feature type="domain" description="FAS1" evidence="1">
    <location>
        <begin position="193"/>
        <end position="352"/>
    </location>
</feature>
<gene>
    <name evidence="2" type="ORF">PHISCL_08035</name>
</gene>
<dbReference type="Proteomes" id="UP000266188">
    <property type="component" value="Unassembled WGS sequence"/>
</dbReference>
<name>A0A3A2ZE64_9EURO</name>
<dbReference type="STRING" id="2070753.A0A3A2ZE64"/>
<dbReference type="EMBL" id="MVGC01000386">
    <property type="protein sequence ID" value="RJE19617.1"/>
    <property type="molecule type" value="Genomic_DNA"/>
</dbReference>
<feature type="domain" description="FAS1" evidence="1">
    <location>
        <begin position="53"/>
        <end position="190"/>
    </location>
</feature>
<evidence type="ECO:0000313" key="3">
    <source>
        <dbReference type="Proteomes" id="UP000266188"/>
    </source>
</evidence>
<evidence type="ECO:0000259" key="1">
    <source>
        <dbReference type="PROSITE" id="PS50213"/>
    </source>
</evidence>
<dbReference type="PROSITE" id="PS50213">
    <property type="entry name" value="FAS1"/>
    <property type="match status" value="2"/>
</dbReference>
<reference evidence="3" key="1">
    <citation type="submission" date="2017-02" db="EMBL/GenBank/DDBJ databases">
        <authorList>
            <person name="Tafer H."/>
            <person name="Lopandic K."/>
        </authorList>
    </citation>
    <scope>NUCLEOTIDE SEQUENCE [LARGE SCALE GENOMIC DNA]</scope>
    <source>
        <strain evidence="3">CBS 366.77</strain>
    </source>
</reference>